<evidence type="ECO:0000313" key="16">
    <source>
        <dbReference type="Proteomes" id="UP001177023"/>
    </source>
</evidence>
<feature type="compositionally biased region" description="Basic and acidic residues" evidence="10">
    <location>
        <begin position="11"/>
        <end position="25"/>
    </location>
</feature>
<feature type="site" description="Transition state stabilizer" evidence="9">
    <location>
        <position position="512"/>
    </location>
</feature>
<feature type="domain" description="Peptidase M1 membrane alanine aminopeptidase" evidence="12">
    <location>
        <begin position="341"/>
        <end position="554"/>
    </location>
</feature>
<dbReference type="GO" id="GO:0016020">
    <property type="term" value="C:membrane"/>
    <property type="evidence" value="ECO:0007669"/>
    <property type="project" value="TreeGrafter"/>
</dbReference>
<dbReference type="CDD" id="cd09601">
    <property type="entry name" value="M1_APN-Q_like"/>
    <property type="match status" value="1"/>
</dbReference>
<evidence type="ECO:0000256" key="5">
    <source>
        <dbReference type="ARBA" id="ARBA00022833"/>
    </source>
</evidence>
<evidence type="ECO:0000259" key="13">
    <source>
        <dbReference type="Pfam" id="PF11838"/>
    </source>
</evidence>
<dbReference type="InterPro" id="IPR024571">
    <property type="entry name" value="ERAP1-like_C_dom"/>
</dbReference>
<dbReference type="InterPro" id="IPR042097">
    <property type="entry name" value="Aminopeptidase_N-like_N_sf"/>
</dbReference>
<accession>A0AA36CSP8</accession>
<evidence type="ECO:0000256" key="1">
    <source>
        <dbReference type="ARBA" id="ARBA00010136"/>
    </source>
</evidence>
<evidence type="ECO:0000256" key="7">
    <source>
        <dbReference type="PIRSR" id="PIRSR634016-1"/>
    </source>
</evidence>
<evidence type="ECO:0000256" key="11">
    <source>
        <dbReference type="SAM" id="Phobius"/>
    </source>
</evidence>
<dbReference type="InterPro" id="IPR045357">
    <property type="entry name" value="Aminopeptidase_N-like_N"/>
</dbReference>
<evidence type="ECO:0000256" key="4">
    <source>
        <dbReference type="ARBA" id="ARBA00022801"/>
    </source>
</evidence>
<evidence type="ECO:0000256" key="10">
    <source>
        <dbReference type="SAM" id="MobiDB-lite"/>
    </source>
</evidence>
<gene>
    <name evidence="15" type="ORF">MSPICULIGERA_LOCUS12934</name>
</gene>
<dbReference type="GO" id="GO:0042277">
    <property type="term" value="F:peptide binding"/>
    <property type="evidence" value="ECO:0007669"/>
    <property type="project" value="TreeGrafter"/>
</dbReference>
<keyword evidence="4" id="KW-0378">Hydrolase</keyword>
<comment type="cofactor">
    <cofactor evidence="8">
        <name>Zn(2+)</name>
        <dbReference type="ChEBI" id="CHEBI:29105"/>
    </cofactor>
    <text evidence="8">Binds 1 zinc ion per subunit.</text>
</comment>
<keyword evidence="6" id="KW-0482">Metalloprotease</keyword>
<dbReference type="EMBL" id="CATQJA010002631">
    <property type="protein sequence ID" value="CAJ0574602.1"/>
    <property type="molecule type" value="Genomic_DNA"/>
</dbReference>
<feature type="compositionally biased region" description="Polar residues" evidence="10">
    <location>
        <begin position="1"/>
        <end position="10"/>
    </location>
</feature>
<feature type="domain" description="ERAP1-like C-terminal" evidence="13">
    <location>
        <begin position="840"/>
        <end position="972"/>
    </location>
</feature>
<dbReference type="InterPro" id="IPR027268">
    <property type="entry name" value="Peptidase_M4/M1_CTD_sf"/>
</dbReference>
<dbReference type="InterPro" id="IPR050344">
    <property type="entry name" value="Peptidase_M1_aminopeptidases"/>
</dbReference>
<proteinExistence type="inferred from homology"/>
<dbReference type="PANTHER" id="PTHR11533">
    <property type="entry name" value="PROTEASE M1 ZINC METALLOPROTEASE"/>
    <property type="match status" value="1"/>
</dbReference>
<feature type="compositionally biased region" description="Polar residues" evidence="10">
    <location>
        <begin position="28"/>
        <end position="48"/>
    </location>
</feature>
<dbReference type="GO" id="GO:0070006">
    <property type="term" value="F:metalloaminopeptidase activity"/>
    <property type="evidence" value="ECO:0007669"/>
    <property type="project" value="TreeGrafter"/>
</dbReference>
<dbReference type="InterPro" id="IPR014782">
    <property type="entry name" value="Peptidase_M1_dom"/>
</dbReference>
<dbReference type="AlphaFoldDB" id="A0AA36CSP8"/>
<protein>
    <recommendedName>
        <fullName evidence="17">Aminopeptidase</fullName>
    </recommendedName>
</protein>
<feature type="domain" description="Aminopeptidase N-like N-terminal" evidence="14">
    <location>
        <begin position="197"/>
        <end position="305"/>
    </location>
</feature>
<dbReference type="SUPFAM" id="SSF55486">
    <property type="entry name" value="Metalloproteases ('zincins'), catalytic domain"/>
    <property type="match status" value="1"/>
</dbReference>
<evidence type="ECO:0000259" key="14">
    <source>
        <dbReference type="Pfam" id="PF17900"/>
    </source>
</evidence>
<dbReference type="PRINTS" id="PR00756">
    <property type="entry name" value="ALADIPTASE"/>
</dbReference>
<keyword evidence="3 8" id="KW-0479">Metal-binding</keyword>
<evidence type="ECO:0008006" key="17">
    <source>
        <dbReference type="Google" id="ProtNLM"/>
    </source>
</evidence>
<feature type="non-terminal residue" evidence="15">
    <location>
        <position position="1019"/>
    </location>
</feature>
<dbReference type="GO" id="GO:0008270">
    <property type="term" value="F:zinc ion binding"/>
    <property type="evidence" value="ECO:0007669"/>
    <property type="project" value="InterPro"/>
</dbReference>
<dbReference type="Gene3D" id="1.25.50.20">
    <property type="match status" value="1"/>
</dbReference>
<dbReference type="Pfam" id="PF17900">
    <property type="entry name" value="Peptidase_M1_N"/>
    <property type="match status" value="1"/>
</dbReference>
<keyword evidence="11" id="KW-0812">Transmembrane</keyword>
<dbReference type="GO" id="GO:0005737">
    <property type="term" value="C:cytoplasm"/>
    <property type="evidence" value="ECO:0007669"/>
    <property type="project" value="TreeGrafter"/>
</dbReference>
<dbReference type="Pfam" id="PF01433">
    <property type="entry name" value="Peptidase_M1"/>
    <property type="match status" value="1"/>
</dbReference>
<feature type="binding site" evidence="8">
    <location>
        <position position="432"/>
    </location>
    <ligand>
        <name>Zn(2+)</name>
        <dbReference type="ChEBI" id="CHEBI:29105"/>
        <note>catalytic</note>
    </ligand>
</feature>
<dbReference type="SUPFAM" id="SSF63737">
    <property type="entry name" value="Leukotriene A4 hydrolase N-terminal domain"/>
    <property type="match status" value="1"/>
</dbReference>
<keyword evidence="5 8" id="KW-0862">Zinc</keyword>
<keyword evidence="11" id="KW-1133">Transmembrane helix</keyword>
<dbReference type="Gene3D" id="2.60.40.1910">
    <property type="match status" value="1"/>
</dbReference>
<feature type="binding site" evidence="8">
    <location>
        <position position="413"/>
    </location>
    <ligand>
        <name>Zn(2+)</name>
        <dbReference type="ChEBI" id="CHEBI:29105"/>
        <note>catalytic</note>
    </ligand>
</feature>
<feature type="binding site" evidence="8">
    <location>
        <position position="409"/>
    </location>
    <ligand>
        <name>Zn(2+)</name>
        <dbReference type="ChEBI" id="CHEBI:29105"/>
        <note>catalytic</note>
    </ligand>
</feature>
<dbReference type="GO" id="GO:0006508">
    <property type="term" value="P:proteolysis"/>
    <property type="evidence" value="ECO:0007669"/>
    <property type="project" value="UniProtKB-KW"/>
</dbReference>
<dbReference type="Gene3D" id="2.60.40.1730">
    <property type="entry name" value="tricorn interacting facor f3 domain"/>
    <property type="match status" value="1"/>
</dbReference>
<evidence type="ECO:0000256" key="6">
    <source>
        <dbReference type="ARBA" id="ARBA00023049"/>
    </source>
</evidence>
<dbReference type="InterPro" id="IPR034016">
    <property type="entry name" value="M1_APN-typ"/>
</dbReference>
<evidence type="ECO:0000256" key="2">
    <source>
        <dbReference type="ARBA" id="ARBA00022670"/>
    </source>
</evidence>
<organism evidence="15 16">
    <name type="scientific">Mesorhabditis spiculigera</name>
    <dbReference type="NCBI Taxonomy" id="96644"/>
    <lineage>
        <taxon>Eukaryota</taxon>
        <taxon>Metazoa</taxon>
        <taxon>Ecdysozoa</taxon>
        <taxon>Nematoda</taxon>
        <taxon>Chromadorea</taxon>
        <taxon>Rhabditida</taxon>
        <taxon>Rhabditina</taxon>
        <taxon>Rhabditomorpha</taxon>
        <taxon>Rhabditoidea</taxon>
        <taxon>Rhabditidae</taxon>
        <taxon>Mesorhabditinae</taxon>
        <taxon>Mesorhabditis</taxon>
    </lineage>
</organism>
<evidence type="ECO:0000313" key="15">
    <source>
        <dbReference type="EMBL" id="CAJ0574602.1"/>
    </source>
</evidence>
<keyword evidence="11" id="KW-0472">Membrane</keyword>
<evidence type="ECO:0000256" key="8">
    <source>
        <dbReference type="PIRSR" id="PIRSR634016-3"/>
    </source>
</evidence>
<feature type="compositionally biased region" description="Basic and acidic residues" evidence="10">
    <location>
        <begin position="49"/>
        <end position="58"/>
    </location>
</feature>
<reference evidence="15" key="1">
    <citation type="submission" date="2023-06" db="EMBL/GenBank/DDBJ databases">
        <authorList>
            <person name="Delattre M."/>
        </authorList>
    </citation>
    <scope>NUCLEOTIDE SEQUENCE</scope>
    <source>
        <strain evidence="15">AF72</strain>
    </source>
</reference>
<name>A0AA36CSP8_9BILA</name>
<dbReference type="Gene3D" id="1.10.390.10">
    <property type="entry name" value="Neutral Protease Domain 2"/>
    <property type="match status" value="1"/>
</dbReference>
<comment type="caution">
    <text evidence="15">The sequence shown here is derived from an EMBL/GenBank/DDBJ whole genome shotgun (WGS) entry which is preliminary data.</text>
</comment>
<evidence type="ECO:0000259" key="12">
    <source>
        <dbReference type="Pfam" id="PF01433"/>
    </source>
</evidence>
<evidence type="ECO:0000256" key="3">
    <source>
        <dbReference type="ARBA" id="ARBA00022723"/>
    </source>
</evidence>
<feature type="region of interest" description="Disordered" evidence="10">
    <location>
        <begin position="1"/>
        <end position="87"/>
    </location>
</feature>
<sequence>MPALSHQTGTSERECSDRSATREVASKPSAQPSDWAQSWSYKPSSVTEKSTRTHDLSKSSKSKSLRSDLSSSTSERPAKPPKTRRSNNRNLYCLLGMALLILLVVVALAVTIRLIMKDEEYVGKKTAALQKRLKEEFGTDVRLGGDDPEVDVFPKGLELLAATLLVDGSLDSPRRMSMGFNDTLNRVAVGDGQEIPAGSHVLQIVYRGEIYNAMHGFYRSMYYNAEGEQRYIAISKFEPVDAREMMPCFDEPRFKANWTFTVRHPLGTTATSNMPLEGEMTTEHAKGLAWSRSNFKRSVKMSSYVTCMIVHDFAYITNKTRKNVQVGVYANRDLIEYGQRALDVAVRFVDYFEELTGVDYVLPKLDIFAIPDFAAGAMENWGIMTFRELVLYNPEVKNTGLWIDTVVPHEIVHQWFGNLVTMNWWGHLWLNEGFATFGEMLGARLAGHDDPHNTTGLRASAFLLESRVMDEDDTVPYKPIVYPENFDQRGPVYDKYPPAYDWMREYFDGMSYQKAGYGIYSMYETLGEKRFFQMIKAYLNKHRFSTTLSSDIWEEDPIKDDLWKNAVAANKDHLTLAGYPVIDVQQQKPGQFVVSTQRHRPMGVLLTAQEESEFWRIPITWTGSDEMIFMKEKDEKVIIPFANKSQKIPCVNPKGLAYARVNYGKLWPEVAKDFLNICPDAISRIFIYHDLFFLAENGLVDWSVALDFHRYLQEENNDQARDALMDQLSTVNNRQRKLLPESPGNCGLIKYAEGVFQTMYNNGEAANQANKRGLKSAHTLKAEAARSIRVHDEVIPKSATHSNCDTPNLVAVAVYHKKVMDICGQGQRTSQCAGWKYSTTRANAYCDAVRADNSSEIAEHIYEKLRIETDLLEQENLGRALLCSPDWYYVQLVLDALIERTGLVRLQSMYALMFTLSENYPQPHRLIGFLENNVERIYKRMHDSPAEMKKMFAGLMRGVRTKEDVEVVKKVRKMVPEHIGELPLWDQALERFHREQEWINKSAPRIMAYYDDLEANKTN</sequence>
<keyword evidence="2" id="KW-0645">Protease</keyword>
<dbReference type="InterPro" id="IPR001930">
    <property type="entry name" value="Peptidase_M1"/>
</dbReference>
<feature type="transmembrane region" description="Helical" evidence="11">
    <location>
        <begin position="91"/>
        <end position="116"/>
    </location>
</feature>
<dbReference type="GO" id="GO:0005615">
    <property type="term" value="C:extracellular space"/>
    <property type="evidence" value="ECO:0007669"/>
    <property type="project" value="TreeGrafter"/>
</dbReference>
<keyword evidence="16" id="KW-1185">Reference proteome</keyword>
<dbReference type="GO" id="GO:0043171">
    <property type="term" value="P:peptide catabolic process"/>
    <property type="evidence" value="ECO:0007669"/>
    <property type="project" value="TreeGrafter"/>
</dbReference>
<feature type="active site" description="Proton acceptor" evidence="7">
    <location>
        <position position="410"/>
    </location>
</feature>
<evidence type="ECO:0000256" key="9">
    <source>
        <dbReference type="PIRSR" id="PIRSR634016-4"/>
    </source>
</evidence>
<comment type="similarity">
    <text evidence="1">Belongs to the peptidase M1 family.</text>
</comment>
<dbReference type="Proteomes" id="UP001177023">
    <property type="component" value="Unassembled WGS sequence"/>
</dbReference>
<dbReference type="PANTHER" id="PTHR11533:SF299">
    <property type="entry name" value="AMINOPEPTIDASE"/>
    <property type="match status" value="1"/>
</dbReference>
<dbReference type="Pfam" id="PF11838">
    <property type="entry name" value="ERAP1_C"/>
    <property type="match status" value="1"/>
</dbReference>